<proteinExistence type="predicted"/>
<feature type="coiled-coil region" evidence="1">
    <location>
        <begin position="7"/>
        <end position="41"/>
    </location>
</feature>
<organism evidence="2">
    <name type="scientific">Anoplophora glabripennis</name>
    <name type="common">Asian longhorn beetle</name>
    <name type="synonym">Anoplophora nobilis</name>
    <dbReference type="NCBI Taxonomy" id="217634"/>
    <lineage>
        <taxon>Eukaryota</taxon>
        <taxon>Metazoa</taxon>
        <taxon>Ecdysozoa</taxon>
        <taxon>Arthropoda</taxon>
        <taxon>Hexapoda</taxon>
        <taxon>Insecta</taxon>
        <taxon>Pterygota</taxon>
        <taxon>Neoptera</taxon>
        <taxon>Endopterygota</taxon>
        <taxon>Coleoptera</taxon>
        <taxon>Polyphaga</taxon>
        <taxon>Cucujiformia</taxon>
        <taxon>Chrysomeloidea</taxon>
        <taxon>Cerambycidae</taxon>
        <taxon>Lamiinae</taxon>
        <taxon>Lamiini</taxon>
        <taxon>Anoplophora</taxon>
    </lineage>
</organism>
<dbReference type="InterPro" id="IPR051876">
    <property type="entry name" value="ODA-DC/CCD"/>
</dbReference>
<accession>V5GEX1</accession>
<dbReference type="EMBL" id="GALX01005947">
    <property type="protein sequence ID" value="JAB62519.1"/>
    <property type="molecule type" value="Transcribed_RNA"/>
</dbReference>
<evidence type="ECO:0000313" key="2">
    <source>
        <dbReference type="EMBL" id="JAB62519.1"/>
    </source>
</evidence>
<keyword evidence="1" id="KW-0175">Coiled coil</keyword>
<evidence type="ECO:0000256" key="1">
    <source>
        <dbReference type="SAM" id="Coils"/>
    </source>
</evidence>
<name>V5GEX1_ANOGL</name>
<dbReference type="OrthoDB" id="6766775at2759"/>
<evidence type="ECO:0008006" key="3">
    <source>
        <dbReference type="Google" id="ProtNLM"/>
    </source>
</evidence>
<dbReference type="AlphaFoldDB" id="V5GEX1"/>
<sequence length="128" mass="14862">MLHDAWRSQQDVKLEGVKRQYDEAKQEADDKNDELNKVEQKLAVIMKGIGQLFKLFRCSNDPLIKLLGNNGTINYYNVLLYLQILEQNIQKALVTVYHKEMGLVSFKLLNTVQIKLRNIRSITKATVR</sequence>
<protein>
    <recommendedName>
        <fullName evidence="3">Coiled-coil domain-containing protein</fullName>
    </recommendedName>
</protein>
<dbReference type="PANTHER" id="PTHR21694">
    <property type="entry name" value="COILED-COIL DOMAIN-CONTAINING PROTEIN 63"/>
    <property type="match status" value="1"/>
</dbReference>
<dbReference type="PANTHER" id="PTHR21694:SF18">
    <property type="entry name" value="COILED-COIL DOMAIN-CONTAINING PROTEIN 63"/>
    <property type="match status" value="1"/>
</dbReference>
<reference evidence="2" key="1">
    <citation type="submission" date="2013-07" db="EMBL/GenBank/DDBJ databases">
        <title>Midgut Transcriptome Profiling of Anoplphora glabripennis, a Lignocellulose Degrading, Wood-Boring Cerambycid.</title>
        <authorList>
            <person name="Scully E.D."/>
            <person name="Hoover K."/>
            <person name="Carlson J.E."/>
            <person name="Tien M."/>
            <person name="Geib S.M."/>
        </authorList>
    </citation>
    <scope>NUCLEOTIDE SEQUENCE</scope>
</reference>